<organism evidence="2 3">
    <name type="scientific">Ramularia collo-cygni</name>
    <dbReference type="NCBI Taxonomy" id="112498"/>
    <lineage>
        <taxon>Eukaryota</taxon>
        <taxon>Fungi</taxon>
        <taxon>Dikarya</taxon>
        <taxon>Ascomycota</taxon>
        <taxon>Pezizomycotina</taxon>
        <taxon>Dothideomycetes</taxon>
        <taxon>Dothideomycetidae</taxon>
        <taxon>Mycosphaerellales</taxon>
        <taxon>Mycosphaerellaceae</taxon>
        <taxon>Ramularia</taxon>
    </lineage>
</organism>
<dbReference type="Proteomes" id="UP000225277">
    <property type="component" value="Unassembled WGS sequence"/>
</dbReference>
<evidence type="ECO:0000256" key="1">
    <source>
        <dbReference type="SAM" id="MobiDB-lite"/>
    </source>
</evidence>
<protein>
    <submittedName>
        <fullName evidence="2">Uncharacterized protein</fullName>
    </submittedName>
</protein>
<name>A0A2D3VG03_9PEZI</name>
<evidence type="ECO:0000313" key="2">
    <source>
        <dbReference type="EMBL" id="CZT24142.1"/>
    </source>
</evidence>
<dbReference type="EMBL" id="FJUY01000020">
    <property type="protein sequence ID" value="CZT24142.1"/>
    <property type="molecule type" value="Genomic_DNA"/>
</dbReference>
<proteinExistence type="predicted"/>
<dbReference type="GeneID" id="35604919"/>
<gene>
    <name evidence="2" type="ORF">RCC_09859</name>
</gene>
<keyword evidence="3" id="KW-1185">Reference proteome</keyword>
<accession>A0A2D3VG03</accession>
<sequence length="139" mass="15691">MGNKVRKPPVRAPRPKKTKSSSAIHDALIRAPASTTAAEPEDLAHVKNQILWQAGNQSVAEAHEFVSKQMHNDNSRDVDFITKGIGKLDFARQNEFKVTKNAPSSSRLDWFFKSPEQLAKREARRDKAKKMEAEKLAKR</sequence>
<feature type="compositionally biased region" description="Basic residues" evidence="1">
    <location>
        <begin position="1"/>
        <end position="19"/>
    </location>
</feature>
<feature type="region of interest" description="Disordered" evidence="1">
    <location>
        <begin position="1"/>
        <end position="25"/>
    </location>
</feature>
<dbReference type="AlphaFoldDB" id="A0A2D3VG03"/>
<evidence type="ECO:0000313" key="3">
    <source>
        <dbReference type="Proteomes" id="UP000225277"/>
    </source>
</evidence>
<reference evidence="2 3" key="1">
    <citation type="submission" date="2016-03" db="EMBL/GenBank/DDBJ databases">
        <authorList>
            <person name="Ploux O."/>
        </authorList>
    </citation>
    <scope>NUCLEOTIDE SEQUENCE [LARGE SCALE GENOMIC DNA]</scope>
    <source>
        <strain evidence="2 3">URUG2</strain>
    </source>
</reference>
<dbReference type="RefSeq" id="XP_023630866.1">
    <property type="nucleotide sequence ID" value="XM_023775098.1"/>
</dbReference>